<dbReference type="AlphaFoldDB" id="A0ABD6FBB9"/>
<dbReference type="Pfam" id="PF01370">
    <property type="entry name" value="Epimerase"/>
    <property type="match status" value="1"/>
</dbReference>
<comment type="cofactor">
    <cofactor evidence="1">
        <name>NAD(+)</name>
        <dbReference type="ChEBI" id="CHEBI:57540"/>
    </cofactor>
</comment>
<evidence type="ECO:0000313" key="7">
    <source>
        <dbReference type="Proteomes" id="UP000249324"/>
    </source>
</evidence>
<evidence type="ECO:0000256" key="2">
    <source>
        <dbReference type="ARBA" id="ARBA00022793"/>
    </source>
</evidence>
<name>A0ABD6FBB9_9PSEU</name>
<dbReference type="InterPro" id="IPR044516">
    <property type="entry name" value="UXS-like"/>
</dbReference>
<dbReference type="Proteomes" id="UP000249324">
    <property type="component" value="Unassembled WGS sequence"/>
</dbReference>
<reference evidence="6 7" key="1">
    <citation type="journal article" date="2021" name="BMC Genomics">
        <title>Genome-resolved metagenome and metatranscriptome analyses of thermophilic composting reveal key bacterial players and their metabolic interactions.</title>
        <authorList>
            <person name="Braga L.P.P."/>
            <person name="Pereira R.V."/>
            <person name="Martins L.F."/>
            <person name="Moura L.M.S."/>
            <person name="Sanchez F.B."/>
            <person name="Patane J.S.L."/>
            <person name="da Silva A.M."/>
            <person name="Setubal J.C."/>
        </authorList>
    </citation>
    <scope>NUCLEOTIDE SEQUENCE [LARGE SCALE GENOMIC DNA]</scope>
    <source>
        <strain evidence="6">ZC4RG45</strain>
    </source>
</reference>
<evidence type="ECO:0000313" key="6">
    <source>
        <dbReference type="EMBL" id="MFO7191333.1"/>
    </source>
</evidence>
<dbReference type="InterPro" id="IPR001509">
    <property type="entry name" value="Epimerase_deHydtase"/>
</dbReference>
<dbReference type="GO" id="GO:0016831">
    <property type="term" value="F:carboxy-lyase activity"/>
    <property type="evidence" value="ECO:0007669"/>
    <property type="project" value="UniProtKB-KW"/>
</dbReference>
<feature type="domain" description="NAD-dependent epimerase/dehydratase" evidence="5">
    <location>
        <begin position="38"/>
        <end position="290"/>
    </location>
</feature>
<sequence>MTARMRADEVCAADLAIMLADLAAAGADLARMSGRRLLITGGAGFLGYYLVQLPLAWNDLNPGAPPIAVTVFDNYIRGVPPWLDRLAQRDDVTLRPHDVREPLPDDMGDVAYVIHAAGIASPTYYRAHPIETMDANITGLRNLLDYAASRLAAGARFDGMLFFSSSEIYGDPDPAAIPTPETYRGFVSCTGPRACYDESKRFGETLCVNFAQQFGVPARMARPFNNYGPGMKITDGRVIADLCRDALAGRDLVLRSDGTPRRTFCYVSDAVTGYYLALLKGGDGEPYNVGIDGPEISMLELATAIAHVTRELTGRQLAVTHQPSPESAYLVDNPNRRCPDIGKLRALGYRPRVGLEEGLRRTLQWYAGNPGGTEQ</sequence>
<evidence type="ECO:0000256" key="4">
    <source>
        <dbReference type="ARBA" id="ARBA00023239"/>
    </source>
</evidence>
<dbReference type="PANTHER" id="PTHR43078">
    <property type="entry name" value="UDP-GLUCURONIC ACID DECARBOXYLASE-RELATED"/>
    <property type="match status" value="1"/>
</dbReference>
<proteinExistence type="predicted"/>
<dbReference type="InterPro" id="IPR036291">
    <property type="entry name" value="NAD(P)-bd_dom_sf"/>
</dbReference>
<dbReference type="Gene3D" id="3.40.50.720">
    <property type="entry name" value="NAD(P)-binding Rossmann-like Domain"/>
    <property type="match status" value="1"/>
</dbReference>
<protein>
    <submittedName>
        <fullName evidence="6">NAD-dependent epimerase/dehydratase family protein</fullName>
    </submittedName>
</protein>
<dbReference type="EMBL" id="QGUI02000024">
    <property type="protein sequence ID" value="MFO7191333.1"/>
    <property type="molecule type" value="Genomic_DNA"/>
</dbReference>
<keyword evidence="4" id="KW-0456">Lyase</keyword>
<gene>
    <name evidence="6" type="ORF">DIU77_003735</name>
</gene>
<evidence type="ECO:0000259" key="5">
    <source>
        <dbReference type="Pfam" id="PF01370"/>
    </source>
</evidence>
<organism evidence="6 7">
    <name type="scientific">Thermocrispum agreste</name>
    <dbReference type="NCBI Taxonomy" id="37925"/>
    <lineage>
        <taxon>Bacteria</taxon>
        <taxon>Bacillati</taxon>
        <taxon>Actinomycetota</taxon>
        <taxon>Actinomycetes</taxon>
        <taxon>Pseudonocardiales</taxon>
        <taxon>Pseudonocardiaceae</taxon>
        <taxon>Thermocrispum</taxon>
    </lineage>
</organism>
<dbReference type="PANTHER" id="PTHR43078:SF6">
    <property type="entry name" value="UDP-GLUCURONIC ACID DECARBOXYLASE 1"/>
    <property type="match status" value="1"/>
</dbReference>
<keyword evidence="2" id="KW-0210">Decarboxylase</keyword>
<evidence type="ECO:0000256" key="1">
    <source>
        <dbReference type="ARBA" id="ARBA00001911"/>
    </source>
</evidence>
<evidence type="ECO:0000256" key="3">
    <source>
        <dbReference type="ARBA" id="ARBA00023027"/>
    </source>
</evidence>
<dbReference type="SUPFAM" id="SSF51735">
    <property type="entry name" value="NAD(P)-binding Rossmann-fold domains"/>
    <property type="match status" value="1"/>
</dbReference>
<comment type="caution">
    <text evidence="6">The sequence shown here is derived from an EMBL/GenBank/DDBJ whole genome shotgun (WGS) entry which is preliminary data.</text>
</comment>
<accession>A0ABD6FBB9</accession>
<keyword evidence="3" id="KW-0520">NAD</keyword>